<dbReference type="InterPro" id="IPR000014">
    <property type="entry name" value="PAS"/>
</dbReference>
<dbReference type="SUPFAM" id="SSF52172">
    <property type="entry name" value="CheY-like"/>
    <property type="match status" value="1"/>
</dbReference>
<dbReference type="Gene3D" id="3.30.450.20">
    <property type="entry name" value="PAS domain"/>
    <property type="match status" value="1"/>
</dbReference>
<dbReference type="Pfam" id="PF08446">
    <property type="entry name" value="PAS_2"/>
    <property type="match status" value="1"/>
</dbReference>
<keyword evidence="4" id="KW-0808">Transferase</keyword>
<keyword evidence="10" id="KW-0675">Receptor</keyword>
<dbReference type="FunFam" id="3.30.450.270:FF:000002">
    <property type="entry name" value="Sensor histidine kinase/response regulator, putative"/>
    <property type="match status" value="1"/>
</dbReference>
<dbReference type="InterPro" id="IPR003018">
    <property type="entry name" value="GAF"/>
</dbReference>
<feature type="region of interest" description="Disordered" evidence="12">
    <location>
        <begin position="1559"/>
        <end position="1662"/>
    </location>
</feature>
<feature type="compositionally biased region" description="Polar residues" evidence="12">
    <location>
        <begin position="136"/>
        <end position="152"/>
    </location>
</feature>
<feature type="region of interest" description="Disordered" evidence="12">
    <location>
        <begin position="1495"/>
        <end position="1545"/>
    </location>
</feature>
<dbReference type="GO" id="GO:0000155">
    <property type="term" value="F:phosphorelay sensor kinase activity"/>
    <property type="evidence" value="ECO:0007669"/>
    <property type="project" value="InterPro"/>
</dbReference>
<feature type="domain" description="Histidine kinase" evidence="14">
    <location>
        <begin position="868"/>
        <end position="1100"/>
    </location>
</feature>
<evidence type="ECO:0000256" key="1">
    <source>
        <dbReference type="ARBA" id="ARBA00022543"/>
    </source>
</evidence>
<evidence type="ECO:0000313" key="18">
    <source>
        <dbReference type="Proteomes" id="UP000008177"/>
    </source>
</evidence>
<keyword evidence="2 11" id="KW-0597">Phosphoprotein</keyword>
<dbReference type="EMBL" id="FQ790342">
    <property type="protein sequence ID" value="CCD52363.1"/>
    <property type="molecule type" value="Genomic_DNA"/>
</dbReference>
<evidence type="ECO:0000259" key="16">
    <source>
        <dbReference type="PROSITE" id="PS50112"/>
    </source>
</evidence>
<evidence type="ECO:0000259" key="13">
    <source>
        <dbReference type="PROSITE" id="PS50046"/>
    </source>
</evidence>
<dbReference type="InterPro" id="IPR004358">
    <property type="entry name" value="Sig_transdc_His_kin-like_C"/>
</dbReference>
<protein>
    <submittedName>
        <fullName evidence="17">PHY1, histidine kinase-group VIII protein</fullName>
    </submittedName>
</protein>
<proteinExistence type="predicted"/>
<evidence type="ECO:0000256" key="4">
    <source>
        <dbReference type="ARBA" id="ARBA00022679"/>
    </source>
</evidence>
<dbReference type="SUPFAM" id="SSF47384">
    <property type="entry name" value="Homodimeric domain of signal transducing histidine kinase"/>
    <property type="match status" value="1"/>
</dbReference>
<evidence type="ECO:0000256" key="6">
    <source>
        <dbReference type="ARBA" id="ARBA00022777"/>
    </source>
</evidence>
<dbReference type="CDD" id="cd00082">
    <property type="entry name" value="HisKA"/>
    <property type="match status" value="1"/>
</dbReference>
<accession>G2YL65</accession>
<sequence>MPTLFPISNTKIRPHGDCRYELVTPIGGPIKVIKPLAMLPDTEDIAQLPKDNEVKSMEAASRSSSRTRTSTGGSTPVPVSPITKPRLWPSDIPKGYTASSAHATSSWSASSDKQLGSPSSTTNDRVFPIRSVVSVDPTQTPSSFSARNSASGEMNDYFPRPPSVSSRDGGGRGVRYSDSDGKTTPRQRGQTESSVDPRRADRKSSTSTNRSDFRGSRLQQFLDNTSDRSADTRNSSAKQSSTGNVPGNMSGNMSVSDDGGLGGLVTARFKHIVTAEGHAIITGRDGEVLQKCEDEPIHIPGAIQGFGLLIALSEHEDNQLLVRLVSENSQRMIGYTPQELFRLDSFLDILSEDQQENLLDHIDFIRDEEADPASNGPEVFTISIRHPRTRRSRKLWVAMHINPVNPEMIICEFELDDDQVYPLVPEQEMTPEPPEDTLNSNPTKEEFDESTVNTSKPLRVLRNARKRKGEAAAMEVFNIMSQVQEQLATASTLAVFLKTLVGVVKELTGFHRVMVYQFDAAYNGRVVTELVDPRATKDLYKGLNFPASDIPKQARELYKVNKVRLLYDRDLETARLVCRGVEELENPLDLSYAYLRAMSPIHIKYLANMAVRSSMSISINAFGELWGLLACHTYGPKGMRVSFPIRKMCRLVGDTASRNIERLSYASRLQARKLINTVPTQANPSGYIIASSDDLLKLFDADFGLLSIKGETKILGKIDQSHEALAMLEYMRMRKIKTVVTSQDIKQDFPDLRYPPGFNVIAGLLLVPLNSEGDDFIVFFRAGQIRNVKWAGNPYEKFIKEGTEGYLEPRKSFKTWNETVIGKCREWTEEQVETAAVLCLVYGKFIEVWRQKEAALQSSQLTRLLLANSAHEVRTPLNAIINYLEIALEGALDQETRENLAKSHSASKSLIYVINDLLDLTKTEEGMDLVKDEIFDLPAAIREATDLFKGDVKRKGIEYTVVEHPGVPQFVHGDQRRVRQAVANITANAVQHTSSGFVRIEIWLQEIIDNRVNVEIVVEDSGAGMSNQKLDTIFRDLEQVDGDPLFEDESNEKALVDGNRTIGLGLAMVARIVRNMDGQLRLKSEVGKGSRFVIQLPFFLPEDDSQNSGNQEKAAFLSSSSVSPPLATPPPAGTPGEVTLVKSSSHLRQSAPDSSSLARKHSTEEIASLHSFRSNNSSKASGKSDVDRFIDAISGPVGNTQGEPLKRVNSRDRQSLNSMPETALSSRSGQSAKLKRSASYTTPDCLKLEELRTVGSETVAGSKTPVRAVRMPNEFSEGTNDKSAPPVSAKVKFNLHIPSTSSQGGAHADAPREISPKTESNPLNIDNLKVLVAEDDPVNSRIINKRLDKGGHDVYHTINGEECASAYGDNVKKSSATASLADKRFDVILMDMQMPIVDGLTSTKMIRSFEKTYLDLSPRAKLNGRVPIFAVSASLVERERQTYIDAGFDGWVLKPIDFKRLNVLLKGIVDSKVRDSCLYQPGQWERGGWFHKMQPSALQSSTAPSNKSPVQNPPQKGPEPLQPDKDSLDSDTGSTTPMGDKKRPLIYDERLDATNEALNATADVDVGPHYNLPTADERPVMDVSTENDTSAVDKSLEDNTGENTKPETASDASAGVNSDPTTKNDLEEIDVSGAAEPSPDSTKVEESTAETTNNSEVPESTE</sequence>
<feature type="compositionally biased region" description="Basic and acidic residues" evidence="12">
    <location>
        <begin position="195"/>
        <end position="204"/>
    </location>
</feature>
<dbReference type="GO" id="GO:0005524">
    <property type="term" value="F:ATP binding"/>
    <property type="evidence" value="ECO:0007669"/>
    <property type="project" value="UniProtKB-KW"/>
</dbReference>
<dbReference type="GO" id="GO:0009881">
    <property type="term" value="F:photoreceptor activity"/>
    <property type="evidence" value="ECO:0007669"/>
    <property type="project" value="UniProtKB-KW"/>
</dbReference>
<feature type="compositionally biased region" description="Polar residues" evidence="12">
    <location>
        <begin position="1601"/>
        <end position="1623"/>
    </location>
</feature>
<dbReference type="InterPro" id="IPR036097">
    <property type="entry name" value="HisK_dim/P_sf"/>
</dbReference>
<dbReference type="Gene3D" id="3.30.450.270">
    <property type="match status" value="1"/>
</dbReference>
<feature type="domain" description="Response regulatory" evidence="15">
    <location>
        <begin position="1329"/>
        <end position="1469"/>
    </location>
</feature>
<feature type="compositionally biased region" description="Pro residues" evidence="12">
    <location>
        <begin position="1511"/>
        <end position="1521"/>
    </location>
</feature>
<keyword evidence="6 17" id="KW-0418">Kinase</keyword>
<evidence type="ECO:0000256" key="10">
    <source>
        <dbReference type="ARBA" id="ARBA00023170"/>
    </source>
</evidence>
<evidence type="ECO:0000259" key="14">
    <source>
        <dbReference type="PROSITE" id="PS50109"/>
    </source>
</evidence>
<organism evidence="17 18">
    <name type="scientific">Botryotinia fuckeliana (strain T4)</name>
    <name type="common">Noble rot fungus</name>
    <name type="synonym">Botrytis cinerea</name>
    <dbReference type="NCBI Taxonomy" id="999810"/>
    <lineage>
        <taxon>Eukaryota</taxon>
        <taxon>Fungi</taxon>
        <taxon>Dikarya</taxon>
        <taxon>Ascomycota</taxon>
        <taxon>Pezizomycotina</taxon>
        <taxon>Leotiomycetes</taxon>
        <taxon>Helotiales</taxon>
        <taxon>Sclerotiniaceae</taxon>
        <taxon>Botrytis</taxon>
    </lineage>
</organism>
<dbReference type="PROSITE" id="PS50110">
    <property type="entry name" value="RESPONSE_REGULATORY"/>
    <property type="match status" value="1"/>
</dbReference>
<dbReference type="PROSITE" id="PS50109">
    <property type="entry name" value="HIS_KIN"/>
    <property type="match status" value="1"/>
</dbReference>
<dbReference type="InterPro" id="IPR043150">
    <property type="entry name" value="Phytochrome_PHY_sf"/>
</dbReference>
<dbReference type="Proteomes" id="UP000008177">
    <property type="component" value="Unplaced contigs"/>
</dbReference>
<dbReference type="InterPro" id="IPR013654">
    <property type="entry name" value="PAS_2"/>
</dbReference>
<feature type="modified residue" description="4-aspartylphosphate" evidence="11">
    <location>
        <position position="1391"/>
    </location>
</feature>
<keyword evidence="5" id="KW-0547">Nucleotide-binding</keyword>
<reference evidence="18" key="1">
    <citation type="journal article" date="2011" name="PLoS Genet.">
        <title>Genomic analysis of the necrotrophic fungal pathogens Sclerotinia sclerotiorum and Botrytis cinerea.</title>
        <authorList>
            <person name="Amselem J."/>
            <person name="Cuomo C.A."/>
            <person name="van Kan J.A."/>
            <person name="Viaud M."/>
            <person name="Benito E.P."/>
            <person name="Couloux A."/>
            <person name="Coutinho P.M."/>
            <person name="de Vries R.P."/>
            <person name="Dyer P.S."/>
            <person name="Fillinger S."/>
            <person name="Fournier E."/>
            <person name="Gout L."/>
            <person name="Hahn M."/>
            <person name="Kohn L."/>
            <person name="Lapalu N."/>
            <person name="Plummer K.M."/>
            <person name="Pradier J.M."/>
            <person name="Quevillon E."/>
            <person name="Sharon A."/>
            <person name="Simon A."/>
            <person name="ten Have A."/>
            <person name="Tudzynski B."/>
            <person name="Tudzynski P."/>
            <person name="Wincker P."/>
            <person name="Andrew M."/>
            <person name="Anthouard V."/>
            <person name="Beever R.E."/>
            <person name="Beffa R."/>
            <person name="Benoit I."/>
            <person name="Bouzid O."/>
            <person name="Brault B."/>
            <person name="Chen Z."/>
            <person name="Choquer M."/>
            <person name="Collemare J."/>
            <person name="Cotton P."/>
            <person name="Danchin E.G."/>
            <person name="Da Silva C."/>
            <person name="Gautier A."/>
            <person name="Giraud C."/>
            <person name="Giraud T."/>
            <person name="Gonzalez C."/>
            <person name="Grossetete S."/>
            <person name="Guldener U."/>
            <person name="Henrissat B."/>
            <person name="Howlett B.J."/>
            <person name="Kodira C."/>
            <person name="Kretschmer M."/>
            <person name="Lappartient A."/>
            <person name="Leroch M."/>
            <person name="Levis C."/>
            <person name="Mauceli E."/>
            <person name="Neuveglise C."/>
            <person name="Oeser B."/>
            <person name="Pearson M."/>
            <person name="Poulain J."/>
            <person name="Poussereau N."/>
            <person name="Quesneville H."/>
            <person name="Rascle C."/>
            <person name="Schumacher J."/>
            <person name="Segurens B."/>
            <person name="Sexton A."/>
            <person name="Silva E."/>
            <person name="Sirven C."/>
            <person name="Soanes D.M."/>
            <person name="Talbot N.J."/>
            <person name="Templeton M."/>
            <person name="Yandava C."/>
            <person name="Yarden O."/>
            <person name="Zeng Q."/>
            <person name="Rollins J.A."/>
            <person name="Lebrun M.H."/>
            <person name="Dickman M."/>
        </authorList>
    </citation>
    <scope>NUCLEOTIDE SEQUENCE [LARGE SCALE GENOMIC DNA]</scope>
    <source>
        <strain evidence="18">T4</strain>
    </source>
</reference>
<gene>
    <name evidence="17" type="ORF">BofuT4_P078780.1</name>
</gene>
<feature type="region of interest" description="Disordered" evidence="12">
    <location>
        <begin position="46"/>
        <end position="256"/>
    </location>
</feature>
<evidence type="ECO:0000256" key="11">
    <source>
        <dbReference type="PROSITE-ProRule" id="PRU00169"/>
    </source>
</evidence>
<keyword evidence="9" id="KW-0902">Two-component regulatory system</keyword>
<feature type="domain" description="PAS" evidence="16">
    <location>
        <begin position="317"/>
        <end position="369"/>
    </location>
</feature>
<dbReference type="eggNOG" id="KOG0519">
    <property type="taxonomic scope" value="Eukaryota"/>
</dbReference>
<dbReference type="Pfam" id="PF02518">
    <property type="entry name" value="HATPase_c"/>
    <property type="match status" value="1"/>
</dbReference>
<dbReference type="Gene3D" id="1.10.287.130">
    <property type="match status" value="1"/>
</dbReference>
<feature type="compositionally biased region" description="Low complexity" evidence="12">
    <location>
        <begin position="61"/>
        <end position="75"/>
    </location>
</feature>
<dbReference type="GO" id="GO:0006355">
    <property type="term" value="P:regulation of DNA-templated transcription"/>
    <property type="evidence" value="ECO:0007669"/>
    <property type="project" value="InterPro"/>
</dbReference>
<dbReference type="Gene3D" id="3.30.450.40">
    <property type="match status" value="1"/>
</dbReference>
<feature type="compositionally biased region" description="Polar residues" evidence="12">
    <location>
        <begin position="112"/>
        <end position="124"/>
    </location>
</feature>
<keyword evidence="3" id="KW-0716">Sensory transduction</keyword>
<dbReference type="Gene3D" id="3.30.565.10">
    <property type="entry name" value="Histidine kinase-like ATPase, C-terminal domain"/>
    <property type="match status" value="1"/>
</dbReference>
<dbReference type="SUPFAM" id="SSF55874">
    <property type="entry name" value="ATPase domain of HSP90 chaperone/DNA topoisomerase II/histidine kinase"/>
    <property type="match status" value="1"/>
</dbReference>
<dbReference type="OrthoDB" id="2015534at2759"/>
<evidence type="ECO:0000256" key="9">
    <source>
        <dbReference type="ARBA" id="ARBA00023012"/>
    </source>
</evidence>
<evidence type="ECO:0000256" key="8">
    <source>
        <dbReference type="ARBA" id="ARBA00022991"/>
    </source>
</evidence>
<feature type="compositionally biased region" description="Low complexity" evidence="12">
    <location>
        <begin position="98"/>
        <end position="111"/>
    </location>
</feature>
<keyword evidence="8" id="KW-0157">Chromophore</keyword>
<evidence type="ECO:0000313" key="17">
    <source>
        <dbReference type="EMBL" id="CCD52363.1"/>
    </source>
</evidence>
<feature type="domain" description="Phytochrome chromophore attachment site" evidence="13">
    <location>
        <begin position="492"/>
        <end position="654"/>
    </location>
</feature>
<dbReference type="InterPro" id="IPR035965">
    <property type="entry name" value="PAS-like_dom_sf"/>
</dbReference>
<dbReference type="InterPro" id="IPR003594">
    <property type="entry name" value="HATPase_dom"/>
</dbReference>
<feature type="compositionally biased region" description="Polar residues" evidence="12">
    <location>
        <begin position="1496"/>
        <end position="1510"/>
    </location>
</feature>
<feature type="compositionally biased region" description="Polar residues" evidence="12">
    <location>
        <begin position="184"/>
        <end position="194"/>
    </location>
</feature>
<dbReference type="InterPro" id="IPR001789">
    <property type="entry name" value="Sig_transdc_resp-reg_receiver"/>
</dbReference>
<dbReference type="InterPro" id="IPR005467">
    <property type="entry name" value="His_kinase_dom"/>
</dbReference>
<keyword evidence="1" id="KW-0600">Photoreceptor protein</keyword>
<feature type="region of interest" description="Disordered" evidence="12">
    <location>
        <begin position="1192"/>
        <end position="1238"/>
    </location>
</feature>
<feature type="compositionally biased region" description="Polar residues" evidence="12">
    <location>
        <begin position="232"/>
        <end position="255"/>
    </location>
</feature>
<feature type="compositionally biased region" description="Polar residues" evidence="12">
    <location>
        <begin position="1215"/>
        <end position="1231"/>
    </location>
</feature>
<name>G2YL65_BOTF4</name>
<dbReference type="Pfam" id="PF01590">
    <property type="entry name" value="GAF"/>
    <property type="match status" value="1"/>
</dbReference>
<dbReference type="SMART" id="SM00448">
    <property type="entry name" value="REC"/>
    <property type="match status" value="1"/>
</dbReference>
<feature type="compositionally biased region" description="Basic and acidic residues" evidence="12">
    <location>
        <begin position="1204"/>
        <end position="1214"/>
    </location>
</feature>
<dbReference type="InterPro" id="IPR003661">
    <property type="entry name" value="HisK_dim/P_dom"/>
</dbReference>
<feature type="region of interest" description="Disordered" evidence="12">
    <location>
        <begin position="1298"/>
        <end position="1321"/>
    </location>
</feature>
<evidence type="ECO:0000259" key="15">
    <source>
        <dbReference type="PROSITE" id="PS50110"/>
    </source>
</evidence>
<dbReference type="InParanoid" id="G2YL65"/>
<dbReference type="FunFam" id="1.10.287.130:FF:000048">
    <property type="entry name" value="Sensor histidine kinase/response regulator"/>
    <property type="match status" value="1"/>
</dbReference>
<dbReference type="Pfam" id="PF00512">
    <property type="entry name" value="HisKA"/>
    <property type="match status" value="1"/>
</dbReference>
<feature type="region of interest" description="Disordered" evidence="12">
    <location>
        <begin position="1103"/>
        <end position="1137"/>
    </location>
</feature>
<dbReference type="HOGENOM" id="CLU_000445_50_4_1"/>
<dbReference type="SMART" id="SM00388">
    <property type="entry name" value="HisKA"/>
    <property type="match status" value="1"/>
</dbReference>
<evidence type="ECO:0000256" key="2">
    <source>
        <dbReference type="ARBA" id="ARBA00022553"/>
    </source>
</evidence>
<evidence type="ECO:0000256" key="12">
    <source>
        <dbReference type="SAM" id="MobiDB-lite"/>
    </source>
</evidence>
<dbReference type="SUPFAM" id="SSF55785">
    <property type="entry name" value="PYP-like sensor domain (PAS domain)"/>
    <property type="match status" value="1"/>
</dbReference>
<dbReference type="GO" id="GO:0009584">
    <property type="term" value="P:detection of visible light"/>
    <property type="evidence" value="ECO:0007669"/>
    <property type="project" value="InterPro"/>
</dbReference>
<feature type="region of interest" description="Disordered" evidence="12">
    <location>
        <begin position="426"/>
        <end position="454"/>
    </location>
</feature>
<dbReference type="Pfam" id="PF00360">
    <property type="entry name" value="PHY"/>
    <property type="match status" value="1"/>
</dbReference>
<dbReference type="InterPro" id="IPR029016">
    <property type="entry name" value="GAF-like_dom_sf"/>
</dbReference>
<dbReference type="STRING" id="999810.G2YL65"/>
<evidence type="ECO:0000256" key="7">
    <source>
        <dbReference type="ARBA" id="ARBA00022840"/>
    </source>
</evidence>
<dbReference type="PRINTS" id="PR00344">
    <property type="entry name" value="BCTRLSENSOR"/>
</dbReference>
<dbReference type="InterPro" id="IPR036890">
    <property type="entry name" value="HATPase_C_sf"/>
</dbReference>
<dbReference type="InterPro" id="IPR011006">
    <property type="entry name" value="CheY-like_superfamily"/>
</dbReference>
<dbReference type="SMART" id="SM00387">
    <property type="entry name" value="HATPase_c"/>
    <property type="match status" value="1"/>
</dbReference>
<dbReference type="PANTHER" id="PTHR43065">
    <property type="entry name" value="SENSOR HISTIDINE KINASE"/>
    <property type="match status" value="1"/>
</dbReference>
<evidence type="ECO:0000256" key="5">
    <source>
        <dbReference type="ARBA" id="ARBA00022741"/>
    </source>
</evidence>
<evidence type="ECO:0000256" key="3">
    <source>
        <dbReference type="ARBA" id="ARBA00022606"/>
    </source>
</evidence>
<dbReference type="InterPro" id="IPR013515">
    <property type="entry name" value="Phytochrome_cen-reg"/>
</dbReference>
<dbReference type="CDD" id="cd17546">
    <property type="entry name" value="REC_hyHK_CKI1_RcsC-like"/>
    <property type="match status" value="1"/>
</dbReference>
<keyword evidence="7" id="KW-0067">ATP-binding</keyword>
<dbReference type="Gene3D" id="3.40.50.2300">
    <property type="match status" value="1"/>
</dbReference>
<dbReference type="InterPro" id="IPR016132">
    <property type="entry name" value="Phyto_chromo_attachment"/>
</dbReference>
<dbReference type="PROSITE" id="PS50046">
    <property type="entry name" value="PHYTOCHROME_2"/>
    <property type="match status" value="1"/>
</dbReference>
<dbReference type="PANTHER" id="PTHR43065:SF10">
    <property type="entry name" value="PEROXIDE STRESS-ACTIVATED HISTIDINE KINASE MAK3"/>
    <property type="match status" value="1"/>
</dbReference>
<dbReference type="PROSITE" id="PS50112">
    <property type="entry name" value="PAS"/>
    <property type="match status" value="1"/>
</dbReference>
<dbReference type="Pfam" id="PF00072">
    <property type="entry name" value="Response_reg"/>
    <property type="match status" value="1"/>
</dbReference>
<dbReference type="SUPFAM" id="SSF55781">
    <property type="entry name" value="GAF domain-like"/>
    <property type="match status" value="2"/>
</dbReference>